<protein>
    <submittedName>
        <fullName evidence="2">Uncharacterized protein</fullName>
    </submittedName>
</protein>
<evidence type="ECO:0000313" key="2">
    <source>
        <dbReference type="EMBL" id="BAD87685.1"/>
    </source>
</evidence>
<gene>
    <name evidence="2" type="primary">OJ1619_F12.6</name>
</gene>
<evidence type="ECO:0000256" key="1">
    <source>
        <dbReference type="SAM" id="MobiDB-lite"/>
    </source>
</evidence>
<dbReference type="EMBL" id="AP003447">
    <property type="protein sequence ID" value="BAD87685.1"/>
    <property type="molecule type" value="Genomic_DNA"/>
</dbReference>
<proteinExistence type="predicted"/>
<sequence length="67" mass="7135">MAVSGHRPPITAIRNQSGSDTWKVTVSGASRGLAEPPQPSFSSDFGRWMTGGPLSRFPGGWPHLESV</sequence>
<organism evidence="2">
    <name type="scientific">Oryza sativa subsp. japonica</name>
    <name type="common">Rice</name>
    <dbReference type="NCBI Taxonomy" id="39947"/>
    <lineage>
        <taxon>Eukaryota</taxon>
        <taxon>Viridiplantae</taxon>
        <taxon>Streptophyta</taxon>
        <taxon>Embryophyta</taxon>
        <taxon>Tracheophyta</taxon>
        <taxon>Spermatophyta</taxon>
        <taxon>Magnoliopsida</taxon>
        <taxon>Liliopsida</taxon>
        <taxon>Poales</taxon>
        <taxon>Poaceae</taxon>
        <taxon>BOP clade</taxon>
        <taxon>Oryzoideae</taxon>
        <taxon>Oryzeae</taxon>
        <taxon>Oryzinae</taxon>
        <taxon>Oryza</taxon>
        <taxon>Oryza sativa</taxon>
    </lineage>
</organism>
<feature type="region of interest" description="Disordered" evidence="1">
    <location>
        <begin position="1"/>
        <end position="21"/>
    </location>
</feature>
<name>Q5JLG8_ORYSJ</name>
<dbReference type="Proteomes" id="UP000817658">
    <property type="component" value="Chromosome 1"/>
</dbReference>
<accession>Q5JLG8</accession>
<dbReference type="AlphaFoldDB" id="Q5JLG8"/>
<reference evidence="2" key="1">
    <citation type="journal article" date="2002" name="Nature">
        <title>The genome sequence and structure of rice chromosome 1.</title>
        <authorList>
            <person name="Sasaki T."/>
            <person name="Matsumoto T."/>
            <person name="Yamamoto K."/>
            <person name="Sakata K."/>
            <person name="Baba T."/>
            <person name="Katayose Y."/>
            <person name="Wu J."/>
            <person name="Niimura Y."/>
            <person name="Cheng Z."/>
            <person name="Nagamura Y."/>
            <person name="Antonio B.A."/>
            <person name="Kanamori H."/>
            <person name="Hosokawa S."/>
            <person name="Masukawa M."/>
            <person name="Arikawa K."/>
            <person name="Chiden Y."/>
            <person name="Hayashi M."/>
            <person name="Okamoto M."/>
            <person name="Ando T."/>
            <person name="Aoki H."/>
            <person name="Arita K."/>
            <person name="Hamada M."/>
            <person name="Harada C."/>
            <person name="Hijishita S."/>
            <person name="Honda M."/>
            <person name="Ichikawa Y."/>
            <person name="Idonuma A."/>
            <person name="Iijima M."/>
            <person name="Ikeda M."/>
            <person name="Ikeno M."/>
            <person name="Itoh S."/>
            <person name="Itoh T."/>
            <person name="Itoh Y."/>
            <person name="Itoh Y."/>
            <person name="Iwabuchi A."/>
            <person name="Kamiya K."/>
            <person name="Karasawa W."/>
            <person name="Katagiri S."/>
            <person name="Kikuta A."/>
            <person name="Kobayashi N."/>
            <person name="Kono I."/>
            <person name="Machita K."/>
            <person name="Maehara T."/>
            <person name="Mizuno H."/>
            <person name="Mizubayashi T."/>
            <person name="Mukai Y."/>
            <person name="Nagasaki H."/>
            <person name="Nakashima M."/>
            <person name="Nakama Y."/>
            <person name="Nakamichi Y."/>
            <person name="Nakamura M."/>
            <person name="Namiki N."/>
            <person name="Negishi M."/>
            <person name="Ohta I."/>
            <person name="Ono N."/>
            <person name="Saji S."/>
            <person name="Sakai K."/>
            <person name="Shibata M."/>
            <person name="Shimokawa T."/>
            <person name="Shomura A."/>
            <person name="Song J."/>
            <person name="Takazaki Y."/>
            <person name="Terasawa K."/>
            <person name="Tsuji K."/>
            <person name="Waki K."/>
            <person name="Yamagata H."/>
            <person name="Yamane H."/>
            <person name="Yoshiki S."/>
            <person name="Yoshihara R."/>
            <person name="Yukawa K."/>
            <person name="Zhong H."/>
            <person name="Iwama H."/>
            <person name="Endo T."/>
            <person name="Ito H."/>
            <person name="Hahn J.H."/>
            <person name="Kim H.I."/>
            <person name="Eun M.Y."/>
            <person name="Yano M."/>
            <person name="Jiang J."/>
            <person name="Gojobori T."/>
        </authorList>
    </citation>
    <scope>NUCLEOTIDE SEQUENCE [LARGE SCALE GENOMIC DNA]</scope>
</reference>